<name>A0A2M4DHE0_ANODA</name>
<reference evidence="1" key="1">
    <citation type="submission" date="2018-01" db="EMBL/GenBank/DDBJ databases">
        <title>An insight into the sialome of Amazonian anophelines.</title>
        <authorList>
            <person name="Ribeiro J.M."/>
            <person name="Scarpassa V."/>
            <person name="Calvo E."/>
        </authorList>
    </citation>
    <scope>NUCLEOTIDE SEQUENCE</scope>
</reference>
<proteinExistence type="predicted"/>
<accession>A0A2M4DHE0</accession>
<evidence type="ECO:0000313" key="1">
    <source>
        <dbReference type="EMBL" id="MBW76980.1"/>
    </source>
</evidence>
<dbReference type="AlphaFoldDB" id="A0A2M4DHE0"/>
<organism evidence="1">
    <name type="scientific">Anopheles darlingi</name>
    <name type="common">Mosquito</name>
    <dbReference type="NCBI Taxonomy" id="43151"/>
    <lineage>
        <taxon>Eukaryota</taxon>
        <taxon>Metazoa</taxon>
        <taxon>Ecdysozoa</taxon>
        <taxon>Arthropoda</taxon>
        <taxon>Hexapoda</taxon>
        <taxon>Insecta</taxon>
        <taxon>Pterygota</taxon>
        <taxon>Neoptera</taxon>
        <taxon>Endopterygota</taxon>
        <taxon>Diptera</taxon>
        <taxon>Nematocera</taxon>
        <taxon>Culicoidea</taxon>
        <taxon>Culicidae</taxon>
        <taxon>Anophelinae</taxon>
        <taxon>Anopheles</taxon>
    </lineage>
</organism>
<protein>
    <submittedName>
        <fullName evidence="1">Putative secreted protein</fullName>
    </submittedName>
</protein>
<sequence length="92" mass="9924">MSSMRLSPCSASVVSLVSGESIWLKRSLSRSCIISPTCIWELLSDCLSSISDVTLHSSLLIADRISLPSPGTSSEEERSGRSVSIMVMFSLK</sequence>
<dbReference type="EMBL" id="GGFL01012802">
    <property type="protein sequence ID" value="MBW76980.1"/>
    <property type="molecule type" value="Transcribed_RNA"/>
</dbReference>